<evidence type="ECO:0000256" key="12">
    <source>
        <dbReference type="ARBA" id="ARBA00048750"/>
    </source>
</evidence>
<evidence type="ECO:0000256" key="14">
    <source>
        <dbReference type="ARBA" id="ARBA00057067"/>
    </source>
</evidence>
<evidence type="ECO:0000256" key="1">
    <source>
        <dbReference type="ARBA" id="ARBA00004323"/>
    </source>
</evidence>
<evidence type="ECO:0000256" key="9">
    <source>
        <dbReference type="ARBA" id="ARBA00023034"/>
    </source>
</evidence>
<dbReference type="Gene3D" id="3.90.550.50">
    <property type="match status" value="1"/>
</dbReference>
<feature type="transmembrane region" description="Helical" evidence="15">
    <location>
        <begin position="12"/>
        <end position="30"/>
    </location>
</feature>
<reference evidence="16" key="2">
    <citation type="submission" date="2021-03" db="UniProtKB">
        <authorList>
            <consortium name="Ensembl"/>
        </authorList>
    </citation>
    <scope>IDENTIFICATION</scope>
</reference>
<dbReference type="EC" id="2.4.1.-" evidence="15"/>
<comment type="similarity">
    <text evidence="3 15">Belongs to the glycosyltransferase 31 family.</text>
</comment>
<evidence type="ECO:0000256" key="8">
    <source>
        <dbReference type="ARBA" id="ARBA00022989"/>
    </source>
</evidence>
<evidence type="ECO:0000313" key="16">
    <source>
        <dbReference type="Ensembl" id="ENSXETP00000113826"/>
    </source>
</evidence>
<dbReference type="GO" id="GO:0047256">
    <property type="term" value="F:lactosylceramide 1,3-N-acetyl-beta-D-glucosaminyltransferase activity"/>
    <property type="evidence" value="ECO:0007669"/>
    <property type="project" value="UniProtKB-EC"/>
</dbReference>
<dbReference type="Ensembl" id="ENSXETT00000105789">
    <property type="protein sequence ID" value="ENSXETP00000113826"/>
    <property type="gene ID" value="ENSXETG00000025974"/>
</dbReference>
<dbReference type="GO" id="GO:0030148">
    <property type="term" value="P:sphingolipid biosynthetic process"/>
    <property type="evidence" value="ECO:0007669"/>
    <property type="project" value="UniProtKB-ARBA"/>
</dbReference>
<evidence type="ECO:0000256" key="10">
    <source>
        <dbReference type="ARBA" id="ARBA00023136"/>
    </source>
</evidence>
<dbReference type="InterPro" id="IPR002659">
    <property type="entry name" value="Glyco_trans_31"/>
</dbReference>
<evidence type="ECO:0000256" key="5">
    <source>
        <dbReference type="ARBA" id="ARBA00022679"/>
    </source>
</evidence>
<proteinExistence type="inferred from homology"/>
<reference evidence="16" key="1">
    <citation type="journal article" date="2010" name="Science">
        <title>The genome of the Western clawed frog Xenopus tropicalis.</title>
        <authorList>
            <person name="Hellsten U."/>
            <person name="Harland R.M."/>
            <person name="Gilchrist M.J."/>
            <person name="Hendrix D."/>
            <person name="Jurka J."/>
            <person name="Kapitonov V."/>
            <person name="Ovcharenko I."/>
            <person name="Putnam N.H."/>
            <person name="Shu S."/>
            <person name="Taher L."/>
            <person name="Blitz I.L."/>
            <person name="Blumberg B."/>
            <person name="Dichmann D.S."/>
            <person name="Dubchak I."/>
            <person name="Amaya E."/>
            <person name="Detter J.C."/>
            <person name="Fletcher R."/>
            <person name="Gerhard D.S."/>
            <person name="Goodstein D."/>
            <person name="Graves T."/>
            <person name="Grigoriev I.V."/>
            <person name="Grimwood J."/>
            <person name="Kawashima T."/>
            <person name="Lindquist E."/>
            <person name="Lucas S.M."/>
            <person name="Mead P.E."/>
            <person name="Mitros T."/>
            <person name="Ogino H."/>
            <person name="Ohta Y."/>
            <person name="Poliakov A.V."/>
            <person name="Pollet N."/>
            <person name="Robert J."/>
            <person name="Salamov A."/>
            <person name="Sater A.K."/>
            <person name="Schmutz J."/>
            <person name="Terry A."/>
            <person name="Vize P.D."/>
            <person name="Warren W.C."/>
            <person name="Wells D."/>
            <person name="Wills A."/>
            <person name="Wilson R.K."/>
            <person name="Zimmerman L.B."/>
            <person name="Zorn A.M."/>
            <person name="Grainger R."/>
            <person name="Grammer T."/>
            <person name="Khokha M.K."/>
            <person name="Richardson P.M."/>
            <person name="Rokhsar D.S."/>
        </authorList>
    </citation>
    <scope>NUCLEOTIDE SEQUENCE [LARGE SCALE GENOMIC DNA]</scope>
    <source>
        <strain evidence="16">Nigerian</strain>
    </source>
</reference>
<keyword evidence="8 15" id="KW-1133">Transmembrane helix</keyword>
<keyword evidence="7 15" id="KW-0735">Signal-anchor</keyword>
<keyword evidence="5" id="KW-0808">Transferase</keyword>
<comment type="catalytic activity">
    <reaction evidence="13">
        <text>a beta-D-Gal-(1-&gt;4)-beta-D-Glc-(1&lt;-&gt;1)-Cer(d18:1(4E)) + UDP-N-acetyl-alpha-D-glucosamine = a beta-D-GlcNAc-(1-&gt;3)-beta-D-Gal-(1-&gt;4)-beta-D-Glc-(1&lt;-&gt;1)-Cer(d18:1(4E)) + UDP + H(+)</text>
        <dbReference type="Rhea" id="RHEA:13905"/>
        <dbReference type="ChEBI" id="CHEBI:15378"/>
        <dbReference type="ChEBI" id="CHEBI:17103"/>
        <dbReference type="ChEBI" id="CHEBI:17950"/>
        <dbReference type="ChEBI" id="CHEBI:57705"/>
        <dbReference type="ChEBI" id="CHEBI:58223"/>
        <dbReference type="EC" id="2.4.1.206"/>
    </reaction>
    <physiologicalReaction direction="left-to-right" evidence="13">
        <dbReference type="Rhea" id="RHEA:13906"/>
    </physiologicalReaction>
</comment>
<comment type="pathway">
    <text evidence="2">Protein modification; protein glycosylation.</text>
</comment>
<dbReference type="Xenbase" id="XB-GENE-955708">
    <property type="gene designation" value="b3gnt5"/>
</dbReference>
<name>A0A803K0G5_XENTR</name>
<protein>
    <recommendedName>
        <fullName evidence="15">Hexosyltransferase</fullName>
        <ecNumber evidence="15">2.4.1.-</ecNumber>
    </recommendedName>
</protein>
<dbReference type="Bgee" id="ENSXETG00000025974">
    <property type="expression patterns" value="Expressed in egg cell and 15 other cell types or tissues"/>
</dbReference>
<dbReference type="PANTHER" id="PTHR11214">
    <property type="entry name" value="BETA-1,3-N-ACETYLGLUCOSAMINYLTRANSFERASE"/>
    <property type="match status" value="1"/>
</dbReference>
<evidence type="ECO:0000256" key="15">
    <source>
        <dbReference type="RuleBase" id="RU363063"/>
    </source>
</evidence>
<evidence type="ECO:0000256" key="3">
    <source>
        <dbReference type="ARBA" id="ARBA00008661"/>
    </source>
</evidence>
<evidence type="ECO:0000256" key="13">
    <source>
        <dbReference type="ARBA" id="ARBA00049239"/>
    </source>
</evidence>
<keyword evidence="6 15" id="KW-0812">Transmembrane</keyword>
<evidence type="ECO:0000256" key="4">
    <source>
        <dbReference type="ARBA" id="ARBA00022676"/>
    </source>
</evidence>
<dbReference type="Pfam" id="PF01762">
    <property type="entry name" value="Galactosyl_T"/>
    <property type="match status" value="1"/>
</dbReference>
<comment type="catalytic activity">
    <reaction evidence="12">
        <text>a neolactoside nLc4Cer(d18:1(4E)) + UDP-N-acetyl-alpha-D-glucosamine = a neolactoside IV(3)-beta-GlcNAc-nLc4Cer(d18:1(4E)) + UDP + H(+)</text>
        <dbReference type="Rhea" id="RHEA:23004"/>
        <dbReference type="ChEBI" id="CHEBI:15378"/>
        <dbReference type="ChEBI" id="CHEBI:17006"/>
        <dbReference type="ChEBI" id="CHEBI:57705"/>
        <dbReference type="ChEBI" id="CHEBI:58223"/>
        <dbReference type="ChEBI" id="CHEBI:142448"/>
    </reaction>
    <physiologicalReaction direction="left-to-right" evidence="12">
        <dbReference type="Rhea" id="RHEA:23005"/>
    </physiologicalReaction>
</comment>
<dbReference type="GeneTree" id="ENSGT00940000159676"/>
<accession>A0A803K0G5</accession>
<keyword evidence="11" id="KW-0325">Glycoprotein</keyword>
<evidence type="ECO:0000256" key="7">
    <source>
        <dbReference type="ARBA" id="ARBA00022968"/>
    </source>
</evidence>
<evidence type="ECO:0000256" key="2">
    <source>
        <dbReference type="ARBA" id="ARBA00004922"/>
    </source>
</evidence>
<sequence length="423" mass="49117">MLISARRLRRCQFFQLLTSCFVLSLMALLVQEDNSLINHVKSYSYRYLINSYDFVNDSLSVPRDRPDGAPSYRYLINNRDKCQNEDVLLLLFVKTSPENRRRRNAIRKTWGNEDYIRSQYAANIKVVFALGIEADPVKSHQTQKDLVIENKRFNDLIQQDFKDTFHNLTLKLLLQFGWVNSYCPSAKFIMSADDDIFVHTPNLVSYLKSLPIETQDFWIGRVHRGSPPIRSKTSKYYVPYEMYPWSSYPDYTAGAAYVVSKDVAAKVYEASQTLNTSLYIDDVFMGICANKMGVVPQYHVYFAGEGKAPYHPCIYNKMITSHGHLDDLDYLWRQATDPNVKSLSAGVLGGAYCLLQRETWEARMAHQLLFGLWLEKKQYFQNYSTSVVCKPFQMSYRYGICYLETNFPKSSELWKGYLPQSPF</sequence>
<comment type="subcellular location">
    <subcellularLocation>
        <location evidence="1 15">Golgi apparatus membrane</location>
        <topology evidence="1 15">Single-pass type II membrane protein</topology>
    </subcellularLocation>
</comment>
<comment type="function">
    <text evidence="14">Beta-1,3-N-acetylglucosaminyltransferase that plays a key role in the synthesis of lacto- or neolacto-series carbohydrate chains on glycolipids.</text>
</comment>
<dbReference type="AlphaFoldDB" id="A0A803K0G5"/>
<evidence type="ECO:0000256" key="6">
    <source>
        <dbReference type="ARBA" id="ARBA00022692"/>
    </source>
</evidence>
<keyword evidence="4 15" id="KW-0328">Glycosyltransferase</keyword>
<dbReference type="PANTHER" id="PTHR11214:SF21">
    <property type="entry name" value="LACTOSYLCERAMIDE 1,3-N-ACETYL-BETA-D-GLUCOSAMINYLTRANSFERASE"/>
    <property type="match status" value="1"/>
</dbReference>
<dbReference type="GO" id="GO:0000139">
    <property type="term" value="C:Golgi membrane"/>
    <property type="evidence" value="ECO:0007669"/>
    <property type="project" value="UniProtKB-SubCell"/>
</dbReference>
<keyword evidence="9 15" id="KW-0333">Golgi apparatus</keyword>
<organism evidence="16">
    <name type="scientific">Xenopus tropicalis</name>
    <name type="common">Western clawed frog</name>
    <name type="synonym">Silurana tropicalis</name>
    <dbReference type="NCBI Taxonomy" id="8364"/>
    <lineage>
        <taxon>Eukaryota</taxon>
        <taxon>Metazoa</taxon>
        <taxon>Chordata</taxon>
        <taxon>Craniata</taxon>
        <taxon>Vertebrata</taxon>
        <taxon>Euteleostomi</taxon>
        <taxon>Amphibia</taxon>
        <taxon>Batrachia</taxon>
        <taxon>Anura</taxon>
        <taxon>Pipoidea</taxon>
        <taxon>Pipidae</taxon>
        <taxon>Xenopodinae</taxon>
        <taxon>Xenopus</taxon>
        <taxon>Silurana</taxon>
    </lineage>
</organism>
<keyword evidence="10 15" id="KW-0472">Membrane</keyword>
<evidence type="ECO:0000256" key="11">
    <source>
        <dbReference type="ARBA" id="ARBA00023180"/>
    </source>
</evidence>
<dbReference type="FunFam" id="3.90.550.50:FF:000019">
    <property type="entry name" value="Hexosyltransferase"/>
    <property type="match status" value="1"/>
</dbReference>
<gene>
    <name evidence="16" type="primary">b3gnt5</name>
</gene>